<proteinExistence type="predicted"/>
<evidence type="ECO:0000313" key="1">
    <source>
        <dbReference type="EMBL" id="GFE20061.1"/>
    </source>
</evidence>
<reference evidence="2 4" key="2">
    <citation type="submission" date="2022-12" db="EMBL/GenBank/DDBJ databases">
        <authorList>
            <person name="Ruckert C."/>
            <person name="Busche T."/>
            <person name="Kalinowski J."/>
            <person name="Wittmann C."/>
        </authorList>
    </citation>
    <scope>NUCLEOTIDE SEQUENCE [LARGE SCALE GENOMIC DNA]</scope>
    <source>
        <strain evidence="2 4">DSM 40555</strain>
    </source>
</reference>
<dbReference type="Proteomes" id="UP001210609">
    <property type="component" value="Chromosome"/>
</dbReference>
<dbReference type="EMBL" id="BLIP01000001">
    <property type="protein sequence ID" value="GFE20061.1"/>
    <property type="molecule type" value="Genomic_DNA"/>
</dbReference>
<accession>A0A640TC59</accession>
<sequence length="50" mass="5869">MFRKKHTTEVYDAGFGRWNFTCSCGTHGRAVPSRQEMETKARLHREAARR</sequence>
<name>A0A640TC59_STRNI</name>
<reference evidence="1 3" key="1">
    <citation type="submission" date="2019-12" db="EMBL/GenBank/DDBJ databases">
        <title>Whole genome shotgun sequence of Streptomyces libani subsp. libani NBRC 13452.</title>
        <authorList>
            <person name="Ichikawa N."/>
            <person name="Kimura A."/>
            <person name="Kitahashi Y."/>
            <person name="Komaki H."/>
            <person name="Tamura T."/>
        </authorList>
    </citation>
    <scope>NUCLEOTIDE SEQUENCE [LARGE SCALE GENOMIC DNA]</scope>
    <source>
        <strain evidence="1 3">NBRC 13452</strain>
    </source>
</reference>
<evidence type="ECO:0000313" key="2">
    <source>
        <dbReference type="EMBL" id="WAT94912.1"/>
    </source>
</evidence>
<dbReference type="Proteomes" id="UP000429552">
    <property type="component" value="Unassembled WGS sequence"/>
</dbReference>
<gene>
    <name evidence="1" type="ORF">Sliba_05140</name>
    <name evidence="2" type="ORF">STRLI_000584</name>
</gene>
<evidence type="ECO:0000313" key="3">
    <source>
        <dbReference type="Proteomes" id="UP000429552"/>
    </source>
</evidence>
<dbReference type="EMBL" id="CP114202">
    <property type="protein sequence ID" value="WAT94912.1"/>
    <property type="molecule type" value="Genomic_DNA"/>
</dbReference>
<keyword evidence="4" id="KW-1185">Reference proteome</keyword>
<organism evidence="1 3">
    <name type="scientific">Streptomyces nigrescens</name>
    <dbReference type="NCBI Taxonomy" id="1920"/>
    <lineage>
        <taxon>Bacteria</taxon>
        <taxon>Bacillati</taxon>
        <taxon>Actinomycetota</taxon>
        <taxon>Actinomycetes</taxon>
        <taxon>Kitasatosporales</taxon>
        <taxon>Streptomycetaceae</taxon>
        <taxon>Streptomyces</taxon>
    </lineage>
</organism>
<dbReference type="RefSeq" id="WP_159484079.1">
    <property type="nucleotide sequence ID" value="NZ_BLIP01000001.1"/>
</dbReference>
<evidence type="ECO:0000313" key="4">
    <source>
        <dbReference type="Proteomes" id="UP001210609"/>
    </source>
</evidence>
<dbReference type="AlphaFoldDB" id="A0A640TC59"/>
<protein>
    <submittedName>
        <fullName evidence="1">Uncharacterized protein</fullName>
    </submittedName>
</protein>